<dbReference type="Pfam" id="PF01940">
    <property type="entry name" value="DUF92"/>
    <property type="match status" value="1"/>
</dbReference>
<dbReference type="OrthoDB" id="30881at2759"/>
<evidence type="ECO:0000256" key="2">
    <source>
        <dbReference type="ARBA" id="ARBA00009012"/>
    </source>
</evidence>
<keyword evidence="5 6" id="KW-0472">Membrane</keyword>
<dbReference type="EMBL" id="CAJVPG010000111">
    <property type="protein sequence ID" value="CAG8353587.1"/>
    <property type="molecule type" value="Genomic_DNA"/>
</dbReference>
<dbReference type="GO" id="GO:0016020">
    <property type="term" value="C:membrane"/>
    <property type="evidence" value="ECO:0007669"/>
    <property type="project" value="UniProtKB-SubCell"/>
</dbReference>
<protein>
    <submittedName>
        <fullName evidence="7">Uncharacterized protein</fullName>
    </submittedName>
</protein>
<dbReference type="PANTHER" id="PTHR13353">
    <property type="entry name" value="TRANSMEMBRANE PROTEIN 19"/>
    <property type="match status" value="1"/>
</dbReference>
<sequence length="362" mass="37456">MKPYIGIPLVSGLVYRAWSRKSLTPLGIVVAAFSASAHALHPWSAPVALLAVFYFGGTKVTKVKHDIKSRLTLSAAGAEGGEGPRNHIQVLANSVVATVLSIAHTIVLSRTGSESCFSFGQNTADILVVGIVAYVAIAPAFAIWFTADNILALYRNYAAVAADTFSSELGILSKSKPRLITSLTLREVPPGTNGGVTATGLGAGLLGSFIVSATSAAVLPFCAGAGIKERALWTVAMTAWGTLGSVLDSVLGGILQASVVDKRSGKVVEGSGGRKVLVHPSGKVVAIDSAEASSIDKSQAATLRSGSSSTLARDESLESRRVETGHDWLDNNGVNLLMAATMSVGAMGISQWVWGLDIADLL</sequence>
<feature type="transmembrane region" description="Helical" evidence="6">
    <location>
        <begin position="90"/>
        <end position="107"/>
    </location>
</feature>
<gene>
    <name evidence="7" type="ORF">PSALAMII_LOCUS3280</name>
</gene>
<keyword evidence="8" id="KW-1185">Reference proteome</keyword>
<feature type="transmembrane region" description="Helical" evidence="6">
    <location>
        <begin position="28"/>
        <end position="55"/>
    </location>
</feature>
<evidence type="ECO:0000313" key="8">
    <source>
        <dbReference type="Proteomes" id="UP001152649"/>
    </source>
</evidence>
<evidence type="ECO:0000313" key="7">
    <source>
        <dbReference type="EMBL" id="CAG8353587.1"/>
    </source>
</evidence>
<evidence type="ECO:0000256" key="4">
    <source>
        <dbReference type="ARBA" id="ARBA00022989"/>
    </source>
</evidence>
<comment type="caution">
    <text evidence="7">The sequence shown here is derived from an EMBL/GenBank/DDBJ whole genome shotgun (WGS) entry which is preliminary data.</text>
</comment>
<keyword evidence="3 6" id="KW-0812">Transmembrane</keyword>
<evidence type="ECO:0000256" key="1">
    <source>
        <dbReference type="ARBA" id="ARBA00004141"/>
    </source>
</evidence>
<accession>A0A9W4IRJ8</accession>
<reference evidence="7" key="1">
    <citation type="submission" date="2021-07" db="EMBL/GenBank/DDBJ databases">
        <authorList>
            <person name="Branca A.L. A."/>
        </authorList>
    </citation>
    <scope>NUCLEOTIDE SEQUENCE</scope>
</reference>
<dbReference type="PANTHER" id="PTHR13353:SF5">
    <property type="entry name" value="TRANSMEMBRANE PROTEIN 19"/>
    <property type="match status" value="1"/>
</dbReference>
<comment type="subcellular location">
    <subcellularLocation>
        <location evidence="1">Membrane</location>
        <topology evidence="1">Multi-pass membrane protein</topology>
    </subcellularLocation>
</comment>
<feature type="transmembrane region" description="Helical" evidence="6">
    <location>
        <begin position="127"/>
        <end position="147"/>
    </location>
</feature>
<dbReference type="Proteomes" id="UP001152649">
    <property type="component" value="Unassembled WGS sequence"/>
</dbReference>
<dbReference type="InterPro" id="IPR002794">
    <property type="entry name" value="DUF92_TMEM19"/>
</dbReference>
<dbReference type="AlphaFoldDB" id="A0A9W4IRJ8"/>
<organism evidence="7 8">
    <name type="scientific">Penicillium salamii</name>
    <dbReference type="NCBI Taxonomy" id="1612424"/>
    <lineage>
        <taxon>Eukaryota</taxon>
        <taxon>Fungi</taxon>
        <taxon>Dikarya</taxon>
        <taxon>Ascomycota</taxon>
        <taxon>Pezizomycotina</taxon>
        <taxon>Eurotiomycetes</taxon>
        <taxon>Eurotiomycetidae</taxon>
        <taxon>Eurotiales</taxon>
        <taxon>Aspergillaceae</taxon>
        <taxon>Penicillium</taxon>
    </lineage>
</organism>
<comment type="similarity">
    <text evidence="2">Belongs to the TMEM19 family.</text>
</comment>
<proteinExistence type="inferred from homology"/>
<evidence type="ECO:0000256" key="6">
    <source>
        <dbReference type="SAM" id="Phobius"/>
    </source>
</evidence>
<name>A0A9W4IRJ8_9EURO</name>
<keyword evidence="4 6" id="KW-1133">Transmembrane helix</keyword>
<evidence type="ECO:0000256" key="5">
    <source>
        <dbReference type="ARBA" id="ARBA00023136"/>
    </source>
</evidence>
<evidence type="ECO:0000256" key="3">
    <source>
        <dbReference type="ARBA" id="ARBA00022692"/>
    </source>
</evidence>